<keyword evidence="3" id="KW-0645">Protease</keyword>
<reference evidence="12 13" key="1">
    <citation type="submission" date="2017-11" db="EMBL/GenBank/DDBJ databases">
        <title>Genome-resolved metagenomics identifies genetic mobility, metabolic interactions, and unexpected diversity in perchlorate-reducing communities.</title>
        <authorList>
            <person name="Barnum T.P."/>
            <person name="Figueroa I.A."/>
            <person name="Carlstrom C.I."/>
            <person name="Lucas L.N."/>
            <person name="Engelbrektson A.L."/>
            <person name="Coates J.D."/>
        </authorList>
    </citation>
    <scope>NUCLEOTIDE SEQUENCE [LARGE SCALE GENOMIC DNA]</scope>
    <source>
        <strain evidence="12">BM301</strain>
    </source>
</reference>
<keyword evidence="4" id="KW-0479">Metal-binding</keyword>
<dbReference type="AlphaFoldDB" id="A0A2N6D1H0"/>
<dbReference type="Proteomes" id="UP000235015">
    <property type="component" value="Unassembled WGS sequence"/>
</dbReference>
<protein>
    <recommendedName>
        <fullName evidence="11">Murein endopeptidase K</fullName>
    </recommendedName>
</protein>
<evidence type="ECO:0000256" key="2">
    <source>
        <dbReference type="ARBA" id="ARBA00004776"/>
    </source>
</evidence>
<evidence type="ECO:0000256" key="11">
    <source>
        <dbReference type="ARBA" id="ARBA00093666"/>
    </source>
</evidence>
<dbReference type="InterPro" id="IPR010275">
    <property type="entry name" value="MepK"/>
</dbReference>
<dbReference type="InterPro" id="IPR009045">
    <property type="entry name" value="Zn_M74/Hedgehog-like"/>
</dbReference>
<sequence>MFEPTKKSELQTPTLSRRGFLSGCAAAAAVLVVPNAFANIAKKPERVLALHHLHTGERTKVTYWADGEYIRDGLKEINHLLRDHRTGDQHKMDPRLFDLLHQVQARIGCRGEFHIISGYRSPKTNRMLRQNSNGVAKRSLHMDGKALDIRLSGCDIKQLHRAAKSLKAGGVGLDTQSNFVHVDTGRVRYW</sequence>
<keyword evidence="5" id="KW-0732">Signal</keyword>
<dbReference type="PROSITE" id="PS51318">
    <property type="entry name" value="TAT"/>
    <property type="match status" value="1"/>
</dbReference>
<accession>A0A2N6D1H0</accession>
<comment type="caution">
    <text evidence="12">The sequence shown here is derived from an EMBL/GenBank/DDBJ whole genome shotgun (WGS) entry which is preliminary data.</text>
</comment>
<proteinExistence type="inferred from homology"/>
<keyword evidence="8" id="KW-0482">Metalloprotease</keyword>
<comment type="cofactor">
    <cofactor evidence="1">
        <name>Zn(2+)</name>
        <dbReference type="ChEBI" id="CHEBI:29105"/>
    </cofactor>
</comment>
<evidence type="ECO:0000256" key="5">
    <source>
        <dbReference type="ARBA" id="ARBA00022729"/>
    </source>
</evidence>
<organism evidence="12 13">
    <name type="scientific">Sedimenticola selenatireducens</name>
    <dbReference type="NCBI Taxonomy" id="191960"/>
    <lineage>
        <taxon>Bacteria</taxon>
        <taxon>Pseudomonadati</taxon>
        <taxon>Pseudomonadota</taxon>
        <taxon>Gammaproteobacteria</taxon>
        <taxon>Chromatiales</taxon>
        <taxon>Sedimenticolaceae</taxon>
        <taxon>Sedimenticola</taxon>
    </lineage>
</organism>
<dbReference type="InterPro" id="IPR019546">
    <property type="entry name" value="TAT_signal_bac_arc"/>
</dbReference>
<dbReference type="CDD" id="cd14844">
    <property type="entry name" value="Zn-DD-carboxypeptidase_like"/>
    <property type="match status" value="1"/>
</dbReference>
<comment type="pathway">
    <text evidence="2">Cell wall biogenesis; cell wall polysaccharide biosynthesis.</text>
</comment>
<name>A0A2N6D1H0_9GAMM</name>
<dbReference type="EMBL" id="PKUN01000001">
    <property type="protein sequence ID" value="PLX63535.1"/>
    <property type="molecule type" value="Genomic_DNA"/>
</dbReference>
<evidence type="ECO:0000256" key="3">
    <source>
        <dbReference type="ARBA" id="ARBA00022670"/>
    </source>
</evidence>
<dbReference type="SUPFAM" id="SSF55166">
    <property type="entry name" value="Hedgehog/DD-peptidase"/>
    <property type="match status" value="1"/>
</dbReference>
<dbReference type="InterPro" id="IPR006311">
    <property type="entry name" value="TAT_signal"/>
</dbReference>
<dbReference type="Pfam" id="PF05951">
    <property type="entry name" value="Peptidase_M15_2"/>
    <property type="match status" value="1"/>
</dbReference>
<dbReference type="STRING" id="1111735.GCA_000428045_03347"/>
<dbReference type="GO" id="GO:0071555">
    <property type="term" value="P:cell wall organization"/>
    <property type="evidence" value="ECO:0007669"/>
    <property type="project" value="UniProtKB-KW"/>
</dbReference>
<evidence type="ECO:0000256" key="9">
    <source>
        <dbReference type="ARBA" id="ARBA00023316"/>
    </source>
</evidence>
<evidence type="ECO:0000313" key="13">
    <source>
        <dbReference type="Proteomes" id="UP000235015"/>
    </source>
</evidence>
<evidence type="ECO:0000256" key="10">
    <source>
        <dbReference type="ARBA" id="ARBA00093448"/>
    </source>
</evidence>
<dbReference type="PANTHER" id="PTHR37425:SF1">
    <property type="entry name" value="OUTER MEMBRANE PROTEIN"/>
    <property type="match status" value="1"/>
</dbReference>
<evidence type="ECO:0000256" key="1">
    <source>
        <dbReference type="ARBA" id="ARBA00001947"/>
    </source>
</evidence>
<keyword evidence="7" id="KW-0862">Zinc</keyword>
<dbReference type="GO" id="GO:0008237">
    <property type="term" value="F:metallopeptidase activity"/>
    <property type="evidence" value="ECO:0007669"/>
    <property type="project" value="UniProtKB-KW"/>
</dbReference>
<dbReference type="NCBIfam" id="TIGR01409">
    <property type="entry name" value="TAT_signal_seq"/>
    <property type="match status" value="1"/>
</dbReference>
<evidence type="ECO:0000313" key="12">
    <source>
        <dbReference type="EMBL" id="PLX63535.1"/>
    </source>
</evidence>
<evidence type="ECO:0000256" key="7">
    <source>
        <dbReference type="ARBA" id="ARBA00022833"/>
    </source>
</evidence>
<evidence type="ECO:0000256" key="4">
    <source>
        <dbReference type="ARBA" id="ARBA00022723"/>
    </source>
</evidence>
<keyword evidence="9" id="KW-0961">Cell wall biogenesis/degradation</keyword>
<evidence type="ECO:0000256" key="8">
    <source>
        <dbReference type="ARBA" id="ARBA00023049"/>
    </source>
</evidence>
<keyword evidence="6" id="KW-0378">Hydrolase</keyword>
<dbReference type="GO" id="GO:0046872">
    <property type="term" value="F:metal ion binding"/>
    <property type="evidence" value="ECO:0007669"/>
    <property type="project" value="UniProtKB-KW"/>
</dbReference>
<comment type="similarity">
    <text evidence="10">Belongs to the peptidase M15 family.</text>
</comment>
<dbReference type="Gene3D" id="3.30.1380.10">
    <property type="match status" value="1"/>
</dbReference>
<evidence type="ECO:0000256" key="6">
    <source>
        <dbReference type="ARBA" id="ARBA00022801"/>
    </source>
</evidence>
<gene>
    <name evidence="12" type="ORF">C0630_01130</name>
</gene>
<dbReference type="GO" id="GO:0006508">
    <property type="term" value="P:proteolysis"/>
    <property type="evidence" value="ECO:0007669"/>
    <property type="project" value="UniProtKB-KW"/>
</dbReference>
<dbReference type="PANTHER" id="PTHR37425">
    <property type="match status" value="1"/>
</dbReference>